<dbReference type="CDD" id="cd01650">
    <property type="entry name" value="RT_nLTR_like"/>
    <property type="match status" value="1"/>
</dbReference>
<dbReference type="EMBL" id="CAJVCH010567269">
    <property type="protein sequence ID" value="CAG7832854.1"/>
    <property type="molecule type" value="Genomic_DNA"/>
</dbReference>
<keyword evidence="3" id="KW-1185">Reference proteome</keyword>
<evidence type="ECO:0000259" key="1">
    <source>
        <dbReference type="PROSITE" id="PS50878"/>
    </source>
</evidence>
<protein>
    <recommendedName>
        <fullName evidence="1">Reverse transcriptase domain-containing protein</fullName>
    </recommendedName>
</protein>
<dbReference type="OrthoDB" id="8006958at2759"/>
<comment type="caution">
    <text evidence="2">The sequence shown here is derived from an EMBL/GenBank/DDBJ whole genome shotgun (WGS) entry which is preliminary data.</text>
</comment>
<dbReference type="InterPro" id="IPR000477">
    <property type="entry name" value="RT_dom"/>
</dbReference>
<dbReference type="AlphaFoldDB" id="A0A8J2LGW6"/>
<organism evidence="2 3">
    <name type="scientific">Allacma fusca</name>
    <dbReference type="NCBI Taxonomy" id="39272"/>
    <lineage>
        <taxon>Eukaryota</taxon>
        <taxon>Metazoa</taxon>
        <taxon>Ecdysozoa</taxon>
        <taxon>Arthropoda</taxon>
        <taxon>Hexapoda</taxon>
        <taxon>Collembola</taxon>
        <taxon>Symphypleona</taxon>
        <taxon>Sminthuridae</taxon>
        <taxon>Allacma</taxon>
    </lineage>
</organism>
<sequence>MKTKLRRIRTSKSDAVINDYYSAKKLYKLELQKCRQTYLENLRSKLIVTRSSSDFWQTVRALRPYRARITCPIVKHQWSTYYEDILRSKLISPNITLSNDKFDDDLDQPFNLQELKKAVNHLKRNKAPGADAFVNEIWRSLSDACLKELLTFFNKIYSSGEFPFEWTQVTITPLFKKEDPNNPKNYRPISLVMTKLKLFTTILNNRRLHWNKKTKFITGLQAAYQPTMGCLNHIFLLYSIILKQLRSNSKLYCLFVDLSGAFDSVTHNILWQKMDNAGISSKFIKCVIAIYSQAKTCIKTKTGLTELMKINIGVLQGESLSPTLFNIFINDIIATLDSSFTVPIKIGERLLHAILYADDVIILAYSAESLKRKIDVMKKFFTQNHLQLNSDKSKIVIFRKPGGRPKNENFFWGNTKLECTNESKYLGVLFSQSGSNTRTAKNFIGRGKTAISSLWPLMVKARLPLSKTHFALFNSMVRSVVTYGAEIWGLGHLDGIDNLQHYFVKKLLRLPNNTPGFFLNLDFRLKQIRIDIVRSALKLWAKCLQQNESNLLLNCYSDMWEELPAKQKFNWSLQLHFILKDHLPEGLWNCKSPIVIRKAIPEIISKYEISLTVLDVERMKQSSQFPLYEHVKLHDYAEEYTNNLTPLKIANLIARIRMGSQLIHFNDVTLRRDICNFCSQFSRNWSHIFLECHLLSDHRPASLSNINSSQYPIIDTFWCHLITNMKKDFASELNCFLEKITTLM</sequence>
<dbReference type="PANTHER" id="PTHR47027:SF20">
    <property type="entry name" value="REVERSE TRANSCRIPTASE-LIKE PROTEIN WITH RNA-DIRECTED DNA POLYMERASE DOMAIN"/>
    <property type="match status" value="1"/>
</dbReference>
<dbReference type="PROSITE" id="PS50878">
    <property type="entry name" value="RT_POL"/>
    <property type="match status" value="1"/>
</dbReference>
<evidence type="ECO:0000313" key="2">
    <source>
        <dbReference type="EMBL" id="CAG7832854.1"/>
    </source>
</evidence>
<proteinExistence type="predicted"/>
<dbReference type="PANTHER" id="PTHR47027">
    <property type="entry name" value="REVERSE TRANSCRIPTASE DOMAIN-CONTAINING PROTEIN"/>
    <property type="match status" value="1"/>
</dbReference>
<accession>A0A8J2LGW6</accession>
<reference evidence="2" key="1">
    <citation type="submission" date="2021-06" db="EMBL/GenBank/DDBJ databases">
        <authorList>
            <person name="Hodson N. C."/>
            <person name="Mongue J. A."/>
            <person name="Jaron S. K."/>
        </authorList>
    </citation>
    <scope>NUCLEOTIDE SEQUENCE</scope>
</reference>
<evidence type="ECO:0000313" key="3">
    <source>
        <dbReference type="Proteomes" id="UP000708208"/>
    </source>
</evidence>
<dbReference type="Proteomes" id="UP000708208">
    <property type="component" value="Unassembled WGS sequence"/>
</dbReference>
<feature type="domain" description="Reverse transcriptase" evidence="1">
    <location>
        <begin position="155"/>
        <end position="430"/>
    </location>
</feature>
<gene>
    <name evidence="2" type="ORF">AFUS01_LOCUS42514</name>
</gene>
<name>A0A8J2LGW6_9HEXA</name>
<dbReference type="Pfam" id="PF00078">
    <property type="entry name" value="RVT_1"/>
    <property type="match status" value="1"/>
</dbReference>